<dbReference type="AlphaFoldDB" id="A0A2T4YR38"/>
<dbReference type="Proteomes" id="UP000240996">
    <property type="component" value="Unassembled WGS sequence"/>
</dbReference>
<name>A0A2T4YR38_9SPHN</name>
<accession>A0A2T4YR38</accession>
<dbReference type="RefSeq" id="WP_128082163.1">
    <property type="nucleotide sequence ID" value="NZ_CP098762.1"/>
</dbReference>
<keyword evidence="4" id="KW-1185">Reference proteome</keyword>
<proteinExistence type="predicted"/>
<evidence type="ECO:0000313" key="4">
    <source>
        <dbReference type="Proteomes" id="UP000240996"/>
    </source>
</evidence>
<feature type="region of interest" description="Disordered" evidence="1">
    <location>
        <begin position="22"/>
        <end position="52"/>
    </location>
</feature>
<evidence type="ECO:0000259" key="2">
    <source>
        <dbReference type="Pfam" id="PF18557"/>
    </source>
</evidence>
<feature type="compositionally biased region" description="Basic and acidic residues" evidence="1">
    <location>
        <begin position="42"/>
        <end position="51"/>
    </location>
</feature>
<protein>
    <recommendedName>
        <fullName evidence="2">Anti-sigma factor NepR domain-containing protein</fullName>
    </recommendedName>
</protein>
<evidence type="ECO:0000313" key="3">
    <source>
        <dbReference type="EMBL" id="PTM45978.1"/>
    </source>
</evidence>
<dbReference type="EMBL" id="PZZN01000002">
    <property type="protein sequence ID" value="PTM45978.1"/>
    <property type="molecule type" value="Genomic_DNA"/>
</dbReference>
<sequence length="80" mass="8544">MPPAAYGKHHLTCVVQGEILSLGHDTQNETPAGTPAGKGTGKPRDTARDRQMGTALRSVYQQTVEEAVPDEFLALLGKLD</sequence>
<organism evidence="3 4">
    <name type="scientific">Sphingomonas aerolata</name>
    <dbReference type="NCBI Taxonomy" id="185951"/>
    <lineage>
        <taxon>Bacteria</taxon>
        <taxon>Pseudomonadati</taxon>
        <taxon>Pseudomonadota</taxon>
        <taxon>Alphaproteobacteria</taxon>
        <taxon>Sphingomonadales</taxon>
        <taxon>Sphingomonadaceae</taxon>
        <taxon>Sphingomonas</taxon>
    </lineage>
</organism>
<dbReference type="GeneID" id="93690649"/>
<comment type="caution">
    <text evidence="3">The sequence shown here is derived from an EMBL/GenBank/DDBJ whole genome shotgun (WGS) entry which is preliminary data.</text>
</comment>
<reference evidence="3 4" key="1">
    <citation type="submission" date="2018-04" db="EMBL/GenBank/DDBJ databases">
        <title>Genomic Encyclopedia of Type Strains, Phase III (KMG-III): the genomes of soil and plant-associated and newly described type strains.</title>
        <authorList>
            <person name="Whitman W."/>
        </authorList>
    </citation>
    <scope>NUCLEOTIDE SEQUENCE [LARGE SCALE GENOMIC DNA]</scope>
    <source>
        <strain evidence="3 4">NW12</strain>
    </source>
</reference>
<dbReference type="Pfam" id="PF18557">
    <property type="entry name" value="NepR"/>
    <property type="match status" value="1"/>
</dbReference>
<feature type="domain" description="Anti-sigma factor NepR" evidence="2">
    <location>
        <begin position="50"/>
        <end position="80"/>
    </location>
</feature>
<evidence type="ECO:0000256" key="1">
    <source>
        <dbReference type="SAM" id="MobiDB-lite"/>
    </source>
</evidence>
<dbReference type="InterPro" id="IPR041649">
    <property type="entry name" value="NepR"/>
</dbReference>
<gene>
    <name evidence="3" type="ORF">C8J24_2211</name>
</gene>